<gene>
    <name evidence="3" type="primary">Contig17595.g18717</name>
    <name evidence="3" type="ORF">STYLEM_17524</name>
</gene>
<feature type="region of interest" description="Disordered" evidence="2">
    <location>
        <begin position="502"/>
        <end position="535"/>
    </location>
</feature>
<reference evidence="3 4" key="1">
    <citation type="submission" date="2014-06" db="EMBL/GenBank/DDBJ databases">
        <authorList>
            <person name="Swart Estienne"/>
        </authorList>
    </citation>
    <scope>NUCLEOTIDE SEQUENCE [LARGE SCALE GENOMIC DNA]</scope>
    <source>
        <strain evidence="3 4">130c</strain>
    </source>
</reference>
<keyword evidence="4" id="KW-1185">Reference proteome</keyword>
<feature type="coiled-coil region" evidence="1">
    <location>
        <begin position="96"/>
        <end position="174"/>
    </location>
</feature>
<feature type="region of interest" description="Disordered" evidence="2">
    <location>
        <begin position="548"/>
        <end position="589"/>
    </location>
</feature>
<dbReference type="AlphaFoldDB" id="A0A078B4I9"/>
<evidence type="ECO:0000256" key="1">
    <source>
        <dbReference type="SAM" id="Coils"/>
    </source>
</evidence>
<dbReference type="EMBL" id="CCKQ01016528">
    <property type="protein sequence ID" value="CDW88403.1"/>
    <property type="molecule type" value="Genomic_DNA"/>
</dbReference>
<feature type="compositionally biased region" description="Basic and acidic residues" evidence="2">
    <location>
        <begin position="503"/>
        <end position="520"/>
    </location>
</feature>
<name>A0A078B4I9_STYLE</name>
<evidence type="ECO:0000313" key="3">
    <source>
        <dbReference type="EMBL" id="CDW88403.1"/>
    </source>
</evidence>
<feature type="compositionally biased region" description="Polar residues" evidence="2">
    <location>
        <begin position="568"/>
        <end position="577"/>
    </location>
</feature>
<feature type="compositionally biased region" description="Polar residues" evidence="2">
    <location>
        <begin position="521"/>
        <end position="531"/>
    </location>
</feature>
<dbReference type="InParanoid" id="A0A078B4I9"/>
<keyword evidence="1" id="KW-0175">Coiled coil</keyword>
<protein>
    <submittedName>
        <fullName evidence="3">Uncharacterized protein</fullName>
    </submittedName>
</protein>
<evidence type="ECO:0000313" key="4">
    <source>
        <dbReference type="Proteomes" id="UP000039865"/>
    </source>
</evidence>
<evidence type="ECO:0000256" key="2">
    <source>
        <dbReference type="SAM" id="MobiDB-lite"/>
    </source>
</evidence>
<accession>A0A078B4I9</accession>
<sequence>MSSKLEKPIGIVAKHQRNQSMPISFRAPIQNVVQLAFDHLVKRLDENFEIDTLVMTEIRHNKPLIQEFMKTSGSKHEYRLFQNLHTIIENQRQIKIQTAKNRFKTLDDEKIKEQEEKLKQEKLRQKNFVKNDLERVQEMFNNIIKKCDSIDRMAEEVEDNNIEAQYKLSLIEEDRPQTLKLLGDEPPGEKIREMMEIWDNAKIDSNYDLEQLQGELWVTAEEFEKKLEDDIKGYQIERQNLIDHYLRKIDQQKKIHCFYLESLEISFNDYKMKHNRDMELTQMMLNDYQSKIMNEHITDEEINKLLIRASSPSDMEDAIVIYLTRLINDIQSKIQLLIKVIRNFQVTALLEIQFKDLENANFNLEMCMKKILADLGCEDVSDKLRIMIFNKEYQNLKKLNLQPVYDKVQKFVELKNQFIEIRNSMKNCKLHLIDELWGNNEIDRRAIVNALMSESLMELLGVDLSTDEFQIQLNNPQKYKPSIAALQTRVIMKTRTIGAPITSDKKKEDIQGSRMRRDASSNRIKTIQSPQGVKKSPIGIRKEAINNFTFDEQTPENKPYTESKFKNRNNSVESDNSMKVPELSRKGKESLRVNTKNINQLDSNSKDKDFKEQVKSAINKNKKLRQTFNKSPTIRQKIKEEPHDMKDFGVQVEPVKQRKSDKDIQCQVFTTLISILQIEIYEITKALQNDTIREEPQQRKSPAKKMPLSQRRESIIKKPVEQYVEAENYAHIVDNLMTYGKLRRFNVNINEQQATLESRGGETQITNETGTIDNQIQIKNSIRADTQQKYAFRKSSILYKEQSIKSVTDQCIMTDISINPDQILNMRLKIETLSTLSNLNELITHQQNIGGLILSEDQLIKQPSFGLRNHRGLRSKNTFQLKRNSLDKQPFMSTQYSQGIDTNNSLFDSFNDNSNQLFPQHKPIKNKNMSLDFVPNSARYNQHNFDPQQLFQEPVQSKNFPFPKSGNKFFPNLTKKLSVEQRKSQIEQQMNEDLKMNNPLSNTNNSVDRLQNESSIMVNYQGIQQRELMIASQQITPRNIVSLTGGDWRKHQKNLRNLGKKDRQIFSGGASMNQSVQDSPIQVNGKFFQYQPLMKKR</sequence>
<proteinExistence type="predicted"/>
<organism evidence="3 4">
    <name type="scientific">Stylonychia lemnae</name>
    <name type="common">Ciliate</name>
    <dbReference type="NCBI Taxonomy" id="5949"/>
    <lineage>
        <taxon>Eukaryota</taxon>
        <taxon>Sar</taxon>
        <taxon>Alveolata</taxon>
        <taxon>Ciliophora</taxon>
        <taxon>Intramacronucleata</taxon>
        <taxon>Spirotrichea</taxon>
        <taxon>Stichotrichia</taxon>
        <taxon>Sporadotrichida</taxon>
        <taxon>Oxytrichidae</taxon>
        <taxon>Stylonychinae</taxon>
        <taxon>Stylonychia</taxon>
    </lineage>
</organism>
<dbReference type="Proteomes" id="UP000039865">
    <property type="component" value="Unassembled WGS sequence"/>
</dbReference>